<comment type="catalytic activity">
    <reaction evidence="8">
        <text>diphosphate + H2O = 2 phosphate + H(+)</text>
        <dbReference type="Rhea" id="RHEA:24576"/>
        <dbReference type="ChEBI" id="CHEBI:15377"/>
        <dbReference type="ChEBI" id="CHEBI:15378"/>
        <dbReference type="ChEBI" id="CHEBI:33019"/>
        <dbReference type="ChEBI" id="CHEBI:43474"/>
        <dbReference type="EC" id="3.6.1.1"/>
    </reaction>
</comment>
<comment type="similarity">
    <text evidence="2">Belongs to the PPase family.</text>
</comment>
<dbReference type="EC" id="3.6.1.1" evidence="3"/>
<dbReference type="SUPFAM" id="SSF50324">
    <property type="entry name" value="Inorganic pyrophosphatase"/>
    <property type="match status" value="1"/>
</dbReference>
<evidence type="ECO:0000256" key="1">
    <source>
        <dbReference type="ARBA" id="ARBA00001946"/>
    </source>
</evidence>
<sequence>MSFTAVESGSPYTPEYRVYYKNAEGKLVNPWHDIPLKSAGGNFNMICEIPRYTNAKMEIATKETLGPIKQDVKKGNIRFVVNPFPHHGYIWNYGAFPQTWEDDEHVDPRTEAKGDNDPLDVCEIGQQIATRGEVYEVKILGLLAMIDDGETDWKIMAIRTSDPLASKLNDIGDIEKEMPGFLDATRDWFKVYKIADGKPANEFAFGGEYKDKEFALGVVEETNGFWEQLMAKGHKSLDLTNTTLTKGDNLADDKVAAVASAMAPKGEEASKPDNVDFVSFKHLTRYFIENPGSEKKMRM</sequence>
<evidence type="ECO:0000256" key="4">
    <source>
        <dbReference type="ARBA" id="ARBA00022723"/>
    </source>
</evidence>
<proteinExistence type="inferred from homology"/>
<gene>
    <name evidence="9" type="ORF">SARC_10641</name>
</gene>
<dbReference type="InterPro" id="IPR008162">
    <property type="entry name" value="Pyrophosphatase"/>
</dbReference>
<protein>
    <recommendedName>
        <fullName evidence="3">inorganic diphosphatase</fullName>
        <ecNumber evidence="3">3.6.1.1</ecNumber>
    </recommendedName>
    <alternativeName>
        <fullName evidence="7">Pyrophosphate phospho-hydrolase</fullName>
    </alternativeName>
</protein>
<keyword evidence="10" id="KW-1185">Reference proteome</keyword>
<dbReference type="PANTHER" id="PTHR10286">
    <property type="entry name" value="INORGANIC PYROPHOSPHATASE"/>
    <property type="match status" value="1"/>
</dbReference>
<reference evidence="9 10" key="1">
    <citation type="submission" date="2011-02" db="EMBL/GenBank/DDBJ databases">
        <title>The Genome Sequence of Sphaeroforma arctica JP610.</title>
        <authorList>
            <consortium name="The Broad Institute Genome Sequencing Platform"/>
            <person name="Russ C."/>
            <person name="Cuomo C."/>
            <person name="Young S.K."/>
            <person name="Zeng Q."/>
            <person name="Gargeya S."/>
            <person name="Alvarado L."/>
            <person name="Berlin A."/>
            <person name="Chapman S.B."/>
            <person name="Chen Z."/>
            <person name="Freedman E."/>
            <person name="Gellesch M."/>
            <person name="Goldberg J."/>
            <person name="Griggs A."/>
            <person name="Gujja S."/>
            <person name="Heilman E."/>
            <person name="Heiman D."/>
            <person name="Howarth C."/>
            <person name="Mehta T."/>
            <person name="Neiman D."/>
            <person name="Pearson M."/>
            <person name="Roberts A."/>
            <person name="Saif S."/>
            <person name="Shea T."/>
            <person name="Shenoy N."/>
            <person name="Sisk P."/>
            <person name="Stolte C."/>
            <person name="Sykes S."/>
            <person name="White J."/>
            <person name="Yandava C."/>
            <person name="Burger G."/>
            <person name="Gray M.W."/>
            <person name="Holland P.W.H."/>
            <person name="King N."/>
            <person name="Lang F.B.F."/>
            <person name="Roger A.J."/>
            <person name="Ruiz-Trillo I."/>
            <person name="Haas B."/>
            <person name="Nusbaum C."/>
            <person name="Birren B."/>
        </authorList>
    </citation>
    <scope>NUCLEOTIDE SEQUENCE [LARGE SCALE GENOMIC DNA]</scope>
    <source>
        <strain evidence="9 10">JP610</strain>
    </source>
</reference>
<dbReference type="GO" id="GO:0005737">
    <property type="term" value="C:cytoplasm"/>
    <property type="evidence" value="ECO:0007669"/>
    <property type="project" value="InterPro"/>
</dbReference>
<dbReference type="Proteomes" id="UP000054560">
    <property type="component" value="Unassembled WGS sequence"/>
</dbReference>
<keyword evidence="6" id="KW-0460">Magnesium</keyword>
<dbReference type="OrthoDB" id="1608002at2759"/>
<keyword evidence="4" id="KW-0479">Metal-binding</keyword>
<dbReference type="Pfam" id="PF00719">
    <property type="entry name" value="Pyrophosphatase"/>
    <property type="match status" value="1"/>
</dbReference>
<dbReference type="FunFam" id="3.90.80.10:FF:000009">
    <property type="entry name" value="Inorganic pyrophosphatase"/>
    <property type="match status" value="1"/>
</dbReference>
<dbReference type="GeneID" id="25911145"/>
<dbReference type="CDD" id="cd00412">
    <property type="entry name" value="pyrophosphatase"/>
    <property type="match status" value="1"/>
</dbReference>
<dbReference type="InterPro" id="IPR036649">
    <property type="entry name" value="Pyrophosphatase_sf"/>
</dbReference>
<dbReference type="Gene3D" id="3.90.80.10">
    <property type="entry name" value="Inorganic pyrophosphatase"/>
    <property type="match status" value="1"/>
</dbReference>
<evidence type="ECO:0000256" key="7">
    <source>
        <dbReference type="ARBA" id="ARBA00032535"/>
    </source>
</evidence>
<evidence type="ECO:0000256" key="6">
    <source>
        <dbReference type="ARBA" id="ARBA00022842"/>
    </source>
</evidence>
<dbReference type="GO" id="GO:0006796">
    <property type="term" value="P:phosphate-containing compound metabolic process"/>
    <property type="evidence" value="ECO:0007669"/>
    <property type="project" value="InterPro"/>
</dbReference>
<organism evidence="9 10">
    <name type="scientific">Sphaeroforma arctica JP610</name>
    <dbReference type="NCBI Taxonomy" id="667725"/>
    <lineage>
        <taxon>Eukaryota</taxon>
        <taxon>Ichthyosporea</taxon>
        <taxon>Ichthyophonida</taxon>
        <taxon>Sphaeroforma</taxon>
    </lineage>
</organism>
<accession>A0A0L0FJD5</accession>
<dbReference type="GO" id="GO:0000287">
    <property type="term" value="F:magnesium ion binding"/>
    <property type="evidence" value="ECO:0007669"/>
    <property type="project" value="InterPro"/>
</dbReference>
<evidence type="ECO:0000256" key="5">
    <source>
        <dbReference type="ARBA" id="ARBA00022801"/>
    </source>
</evidence>
<dbReference type="RefSeq" id="XP_014150782.1">
    <property type="nucleotide sequence ID" value="XM_014295307.1"/>
</dbReference>
<name>A0A0L0FJD5_9EUKA</name>
<evidence type="ECO:0000256" key="2">
    <source>
        <dbReference type="ARBA" id="ARBA00006220"/>
    </source>
</evidence>
<dbReference type="STRING" id="667725.A0A0L0FJD5"/>
<dbReference type="GO" id="GO:0004427">
    <property type="term" value="F:inorganic diphosphate phosphatase activity"/>
    <property type="evidence" value="ECO:0007669"/>
    <property type="project" value="UniProtKB-EC"/>
</dbReference>
<evidence type="ECO:0000256" key="3">
    <source>
        <dbReference type="ARBA" id="ARBA00012146"/>
    </source>
</evidence>
<keyword evidence="5" id="KW-0378">Hydrolase</keyword>
<dbReference type="AlphaFoldDB" id="A0A0L0FJD5"/>
<evidence type="ECO:0000313" key="10">
    <source>
        <dbReference type="Proteomes" id="UP000054560"/>
    </source>
</evidence>
<evidence type="ECO:0000313" key="9">
    <source>
        <dbReference type="EMBL" id="KNC76880.1"/>
    </source>
</evidence>
<dbReference type="eggNOG" id="KOG1626">
    <property type="taxonomic scope" value="Eukaryota"/>
</dbReference>
<comment type="cofactor">
    <cofactor evidence="1">
        <name>Mg(2+)</name>
        <dbReference type="ChEBI" id="CHEBI:18420"/>
    </cofactor>
</comment>
<dbReference type="EMBL" id="KQ242929">
    <property type="protein sequence ID" value="KNC76880.1"/>
    <property type="molecule type" value="Genomic_DNA"/>
</dbReference>
<evidence type="ECO:0000256" key="8">
    <source>
        <dbReference type="ARBA" id="ARBA00047820"/>
    </source>
</evidence>
<dbReference type="PROSITE" id="PS00387">
    <property type="entry name" value="PPASE"/>
    <property type="match status" value="1"/>
</dbReference>